<dbReference type="EMBL" id="BGPR01025223">
    <property type="protein sequence ID" value="GBN93956.1"/>
    <property type="molecule type" value="Genomic_DNA"/>
</dbReference>
<comment type="caution">
    <text evidence="1">The sequence shown here is derived from an EMBL/GenBank/DDBJ whole genome shotgun (WGS) entry which is preliminary data.</text>
</comment>
<dbReference type="AlphaFoldDB" id="A0A4Y2T378"/>
<accession>A0A4Y2T378</accession>
<gene>
    <name evidence="1" type="ORF">AVEN_123388_1</name>
</gene>
<reference evidence="1 2" key="1">
    <citation type="journal article" date="2019" name="Sci. Rep.">
        <title>Orb-weaving spider Araneus ventricosus genome elucidates the spidroin gene catalogue.</title>
        <authorList>
            <person name="Kono N."/>
            <person name="Nakamura H."/>
            <person name="Ohtoshi R."/>
            <person name="Moran D.A.P."/>
            <person name="Shinohara A."/>
            <person name="Yoshida Y."/>
            <person name="Fujiwara M."/>
            <person name="Mori M."/>
            <person name="Tomita M."/>
            <person name="Arakawa K."/>
        </authorList>
    </citation>
    <scope>NUCLEOTIDE SEQUENCE [LARGE SCALE GENOMIC DNA]</scope>
</reference>
<name>A0A4Y2T378_ARAVE</name>
<evidence type="ECO:0000313" key="2">
    <source>
        <dbReference type="Proteomes" id="UP000499080"/>
    </source>
</evidence>
<evidence type="ECO:0000313" key="1">
    <source>
        <dbReference type="EMBL" id="GBN93956.1"/>
    </source>
</evidence>
<dbReference type="PANTHER" id="PTHR46114">
    <property type="entry name" value="APPLE DOMAIN-CONTAINING PROTEIN"/>
    <property type="match status" value="1"/>
</dbReference>
<organism evidence="1 2">
    <name type="scientific">Araneus ventricosus</name>
    <name type="common">Orbweaver spider</name>
    <name type="synonym">Epeira ventricosa</name>
    <dbReference type="NCBI Taxonomy" id="182803"/>
    <lineage>
        <taxon>Eukaryota</taxon>
        <taxon>Metazoa</taxon>
        <taxon>Ecdysozoa</taxon>
        <taxon>Arthropoda</taxon>
        <taxon>Chelicerata</taxon>
        <taxon>Arachnida</taxon>
        <taxon>Araneae</taxon>
        <taxon>Araneomorphae</taxon>
        <taxon>Entelegynae</taxon>
        <taxon>Araneoidea</taxon>
        <taxon>Araneidae</taxon>
        <taxon>Araneus</taxon>
    </lineage>
</organism>
<dbReference type="Proteomes" id="UP000499080">
    <property type="component" value="Unassembled WGS sequence"/>
</dbReference>
<protein>
    <submittedName>
        <fullName evidence="1">Uncharacterized protein</fullName>
    </submittedName>
</protein>
<dbReference type="PANTHER" id="PTHR46114:SF1">
    <property type="entry name" value="ZAD DOMAIN-CONTAINING PROTEIN"/>
    <property type="match status" value="1"/>
</dbReference>
<sequence>MSASASSRCKSLNNPDSFCYICGSFTIPSQRTNISTFVREAYFAYFKVKIGDQGIESSEVRSSLNDEDFEIEDDSDRKGFEQHEFNDFARDLGLSKKASELLASKLHEKNLLEKRAKVSYFRSGENAFLQYFRSDDGFVYCHNVHDLMEELRISAYNATEWRLFIDSSKWSLKSVLLHNGNLFGAVPIGHLVGLREEYEDIKRLICCNITCTNGSSVLTLKRSTSSLASNADIPSIPVFFVCRIAELVRSIECSRIVRQDLT</sequence>
<keyword evidence="2" id="KW-1185">Reference proteome</keyword>
<proteinExistence type="predicted"/>